<keyword evidence="1" id="KW-0812">Transmembrane</keyword>
<evidence type="ECO:0000256" key="1">
    <source>
        <dbReference type="SAM" id="Phobius"/>
    </source>
</evidence>
<sequence>MVKREPVILQLIKILKYEHFAVFSFVLLSRLFFSFVSSSFFCSDEIARHYPDTLEQKTIIIIGIMKFGDNTIHEGATLWVFVHYCKDACIGSFLLAVD</sequence>
<accession>A0A835K654</accession>
<dbReference type="EMBL" id="JADGMS010000004">
    <property type="protein sequence ID" value="KAF9683835.1"/>
    <property type="molecule type" value="Genomic_DNA"/>
</dbReference>
<proteinExistence type="predicted"/>
<keyword evidence="1" id="KW-1133">Transmembrane helix</keyword>
<feature type="transmembrane region" description="Helical" evidence="1">
    <location>
        <begin position="20"/>
        <end position="41"/>
    </location>
</feature>
<evidence type="ECO:0000313" key="3">
    <source>
        <dbReference type="Proteomes" id="UP000657918"/>
    </source>
</evidence>
<keyword evidence="1" id="KW-0472">Membrane</keyword>
<keyword evidence="3" id="KW-1185">Reference proteome</keyword>
<gene>
    <name evidence="2" type="ORF">SADUNF_Sadunf04G0055400</name>
</gene>
<dbReference type="Proteomes" id="UP000657918">
    <property type="component" value="Chromosome 4"/>
</dbReference>
<evidence type="ECO:0000313" key="2">
    <source>
        <dbReference type="EMBL" id="KAF9683835.1"/>
    </source>
</evidence>
<comment type="caution">
    <text evidence="2">The sequence shown here is derived from an EMBL/GenBank/DDBJ whole genome shotgun (WGS) entry which is preliminary data.</text>
</comment>
<reference evidence="2 3" key="1">
    <citation type="submission" date="2020-10" db="EMBL/GenBank/DDBJ databases">
        <title>Plant Genome Project.</title>
        <authorList>
            <person name="Zhang R.-G."/>
        </authorList>
    </citation>
    <scope>NUCLEOTIDE SEQUENCE [LARGE SCALE GENOMIC DNA]</scope>
    <source>
        <strain evidence="2">FAFU-HL-1</strain>
        <tissue evidence="2">Leaf</tissue>
    </source>
</reference>
<organism evidence="2 3">
    <name type="scientific">Salix dunnii</name>
    <dbReference type="NCBI Taxonomy" id="1413687"/>
    <lineage>
        <taxon>Eukaryota</taxon>
        <taxon>Viridiplantae</taxon>
        <taxon>Streptophyta</taxon>
        <taxon>Embryophyta</taxon>
        <taxon>Tracheophyta</taxon>
        <taxon>Spermatophyta</taxon>
        <taxon>Magnoliopsida</taxon>
        <taxon>eudicotyledons</taxon>
        <taxon>Gunneridae</taxon>
        <taxon>Pentapetalae</taxon>
        <taxon>rosids</taxon>
        <taxon>fabids</taxon>
        <taxon>Malpighiales</taxon>
        <taxon>Salicaceae</taxon>
        <taxon>Saliceae</taxon>
        <taxon>Salix</taxon>
    </lineage>
</organism>
<protein>
    <submittedName>
        <fullName evidence="2">Uncharacterized protein</fullName>
    </submittedName>
</protein>
<name>A0A835K654_9ROSI</name>
<dbReference type="AlphaFoldDB" id="A0A835K654"/>